<dbReference type="Pfam" id="PF00441">
    <property type="entry name" value="Acyl-CoA_dh_1"/>
    <property type="match status" value="1"/>
</dbReference>
<dbReference type="InterPro" id="IPR036250">
    <property type="entry name" value="AcylCo_DH-like_C"/>
</dbReference>
<dbReference type="Gene3D" id="1.20.140.10">
    <property type="entry name" value="Butyryl-CoA Dehydrogenase, subunit A, domain 3"/>
    <property type="match status" value="1"/>
</dbReference>
<keyword evidence="5 6" id="KW-0560">Oxidoreductase</keyword>
<evidence type="ECO:0000259" key="9">
    <source>
        <dbReference type="Pfam" id="PF02771"/>
    </source>
</evidence>
<dbReference type="EMBL" id="JAAONZ010000005">
    <property type="protein sequence ID" value="NHO65693.1"/>
    <property type="molecule type" value="Genomic_DNA"/>
</dbReference>
<evidence type="ECO:0000256" key="2">
    <source>
        <dbReference type="ARBA" id="ARBA00009347"/>
    </source>
</evidence>
<dbReference type="Pfam" id="PF02771">
    <property type="entry name" value="Acyl-CoA_dh_N"/>
    <property type="match status" value="1"/>
</dbReference>
<name>A0A9E5MLX0_9GAMM</name>
<dbReference type="Gene3D" id="1.10.540.10">
    <property type="entry name" value="Acyl-CoA dehydrogenase/oxidase, N-terminal domain"/>
    <property type="match status" value="1"/>
</dbReference>
<feature type="domain" description="Acyl-CoA oxidase/dehydrogenase middle" evidence="8">
    <location>
        <begin position="124"/>
        <end position="218"/>
    </location>
</feature>
<evidence type="ECO:0000256" key="4">
    <source>
        <dbReference type="ARBA" id="ARBA00022827"/>
    </source>
</evidence>
<feature type="domain" description="Acyl-CoA dehydrogenase/oxidase C-terminal" evidence="7">
    <location>
        <begin position="230"/>
        <end position="384"/>
    </location>
</feature>
<accession>A0A9E5MLX0</accession>
<comment type="similarity">
    <text evidence="2 6">Belongs to the acyl-CoA dehydrogenase family.</text>
</comment>
<gene>
    <name evidence="10" type="ORF">G8770_09080</name>
</gene>
<proteinExistence type="inferred from homology"/>
<dbReference type="GO" id="GO:0016627">
    <property type="term" value="F:oxidoreductase activity, acting on the CH-CH group of donors"/>
    <property type="evidence" value="ECO:0007669"/>
    <property type="project" value="InterPro"/>
</dbReference>
<reference evidence="10" key="1">
    <citation type="submission" date="2020-03" db="EMBL/GenBank/DDBJ databases">
        <authorList>
            <person name="Guo F."/>
        </authorList>
    </citation>
    <scope>NUCLEOTIDE SEQUENCE</scope>
    <source>
        <strain evidence="10">JCM 30134</strain>
    </source>
</reference>
<dbReference type="PANTHER" id="PTHR43292">
    <property type="entry name" value="ACYL-COA DEHYDROGENASE"/>
    <property type="match status" value="1"/>
</dbReference>
<evidence type="ECO:0000256" key="1">
    <source>
        <dbReference type="ARBA" id="ARBA00001974"/>
    </source>
</evidence>
<dbReference type="InterPro" id="IPR009075">
    <property type="entry name" value="AcylCo_DH/oxidase_C"/>
</dbReference>
<dbReference type="SUPFAM" id="SSF47203">
    <property type="entry name" value="Acyl-CoA dehydrogenase C-terminal domain-like"/>
    <property type="match status" value="1"/>
</dbReference>
<evidence type="ECO:0000313" key="10">
    <source>
        <dbReference type="EMBL" id="NHO65693.1"/>
    </source>
</evidence>
<dbReference type="GO" id="GO:0005886">
    <property type="term" value="C:plasma membrane"/>
    <property type="evidence" value="ECO:0007669"/>
    <property type="project" value="TreeGrafter"/>
</dbReference>
<dbReference type="InterPro" id="IPR009100">
    <property type="entry name" value="AcylCoA_DH/oxidase_NM_dom_sf"/>
</dbReference>
<evidence type="ECO:0000313" key="11">
    <source>
        <dbReference type="Proteomes" id="UP000787472"/>
    </source>
</evidence>
<protein>
    <submittedName>
        <fullName evidence="10">Acyl-CoA dehydrogenase</fullName>
    </submittedName>
</protein>
<organism evidence="10 11">
    <name type="scientific">Pseudomaricurvus hydrocarbonicus</name>
    <dbReference type="NCBI Taxonomy" id="1470433"/>
    <lineage>
        <taxon>Bacteria</taxon>
        <taxon>Pseudomonadati</taxon>
        <taxon>Pseudomonadota</taxon>
        <taxon>Gammaproteobacteria</taxon>
        <taxon>Cellvibrionales</taxon>
        <taxon>Cellvibrionaceae</taxon>
        <taxon>Pseudomaricurvus</taxon>
    </lineage>
</organism>
<comment type="caution">
    <text evidence="10">The sequence shown here is derived from an EMBL/GenBank/DDBJ whole genome shotgun (WGS) entry which is preliminary data.</text>
</comment>
<dbReference type="Pfam" id="PF02770">
    <property type="entry name" value="Acyl-CoA_dh_M"/>
    <property type="match status" value="1"/>
</dbReference>
<dbReference type="FunFam" id="2.40.110.10:FF:000011">
    <property type="entry name" value="Acyl-CoA dehydrogenase FadE34"/>
    <property type="match status" value="1"/>
</dbReference>
<dbReference type="InterPro" id="IPR013786">
    <property type="entry name" value="AcylCoA_DH/ox_N"/>
</dbReference>
<evidence type="ECO:0000256" key="5">
    <source>
        <dbReference type="ARBA" id="ARBA00023002"/>
    </source>
</evidence>
<keyword evidence="11" id="KW-1185">Reference proteome</keyword>
<keyword evidence="4 6" id="KW-0274">FAD</keyword>
<feature type="domain" description="Acyl-CoA dehydrogenase/oxidase N-terminal" evidence="9">
    <location>
        <begin position="5"/>
        <end position="121"/>
    </location>
</feature>
<dbReference type="GO" id="GO:0050660">
    <property type="term" value="F:flavin adenine dinucleotide binding"/>
    <property type="evidence" value="ECO:0007669"/>
    <property type="project" value="InterPro"/>
</dbReference>
<evidence type="ECO:0000256" key="6">
    <source>
        <dbReference type="RuleBase" id="RU362125"/>
    </source>
</evidence>
<dbReference type="InterPro" id="IPR006091">
    <property type="entry name" value="Acyl-CoA_Oxase/DH_mid-dom"/>
</dbReference>
<comment type="cofactor">
    <cofactor evidence="1 6">
        <name>FAD</name>
        <dbReference type="ChEBI" id="CHEBI:57692"/>
    </cofactor>
</comment>
<dbReference type="Gene3D" id="2.40.110.10">
    <property type="entry name" value="Butyryl-CoA Dehydrogenase, subunit A, domain 2"/>
    <property type="match status" value="1"/>
</dbReference>
<dbReference type="InterPro" id="IPR037069">
    <property type="entry name" value="AcylCoA_DH/ox_N_sf"/>
</dbReference>
<sequence>MSESDTQTLRQEVRTWLQDNVPSGWRDAMTGVDQESFVQLQREWFGKLSKAGYATPHWPEGWPGGGRSLAEQKVIYEEVARADAPRLIMYFVALYHAACTLMECGTEAQKEKYLPGILNGEIWCQGFSEPNAGSDLASLKTRAERRGDKYIINGQKTWSTMAQYADRCLLLARTDSSGPPQAGQTYLLLDMKSPGVTVVPINQITGDDEFAEIFFDNVEVPVEDLVGEEGQGWAVAQATLASERGLTLVELSQRMRYALPMLAETLKERGLLEDTALRRDLGKVIARVDACCALADQYLLKRISGEEKVGDASMVKLCYAQTLREYTKLGRRISGLQGQFDPDFMRGATQETGNWTLDFMNSYNWSIAGGSNEIQRNIISERVLGMPREPKTWKL</sequence>
<dbReference type="AlphaFoldDB" id="A0A9E5MLX0"/>
<dbReference type="InterPro" id="IPR046373">
    <property type="entry name" value="Acyl-CoA_Oxase/DH_mid-dom_sf"/>
</dbReference>
<evidence type="ECO:0000259" key="8">
    <source>
        <dbReference type="Pfam" id="PF02770"/>
    </source>
</evidence>
<dbReference type="PANTHER" id="PTHR43292:SF3">
    <property type="entry name" value="ACYL-COA DEHYDROGENASE FADE29"/>
    <property type="match status" value="1"/>
</dbReference>
<dbReference type="SUPFAM" id="SSF56645">
    <property type="entry name" value="Acyl-CoA dehydrogenase NM domain-like"/>
    <property type="match status" value="1"/>
</dbReference>
<dbReference type="InterPro" id="IPR052161">
    <property type="entry name" value="Mycobact_Acyl-CoA_DH"/>
</dbReference>
<evidence type="ECO:0000256" key="3">
    <source>
        <dbReference type="ARBA" id="ARBA00022630"/>
    </source>
</evidence>
<dbReference type="Proteomes" id="UP000787472">
    <property type="component" value="Unassembled WGS sequence"/>
</dbReference>
<keyword evidence="3 6" id="KW-0285">Flavoprotein</keyword>
<evidence type="ECO:0000259" key="7">
    <source>
        <dbReference type="Pfam" id="PF00441"/>
    </source>
</evidence>